<feature type="domain" description="Peptidase S49" evidence="6">
    <location>
        <begin position="113"/>
        <end position="263"/>
    </location>
</feature>
<dbReference type="EMBL" id="CP016379">
    <property type="protein sequence ID" value="AZR74338.1"/>
    <property type="molecule type" value="Genomic_DNA"/>
</dbReference>
<keyword evidence="3" id="KW-0378">Hydrolase</keyword>
<evidence type="ECO:0000256" key="2">
    <source>
        <dbReference type="ARBA" id="ARBA00022670"/>
    </source>
</evidence>
<dbReference type="InterPro" id="IPR002142">
    <property type="entry name" value="Peptidase_S49"/>
</dbReference>
<evidence type="ECO:0000256" key="5">
    <source>
        <dbReference type="SAM" id="Phobius"/>
    </source>
</evidence>
<dbReference type="PANTHER" id="PTHR42987">
    <property type="entry name" value="PEPTIDASE S49"/>
    <property type="match status" value="1"/>
</dbReference>
<gene>
    <name evidence="7" type="ORF">BBF96_13625</name>
</gene>
<dbReference type="CDD" id="cd07023">
    <property type="entry name" value="S49_Sppa_N_C"/>
    <property type="match status" value="1"/>
</dbReference>
<dbReference type="AlphaFoldDB" id="A0A3Q9HSN4"/>
<protein>
    <recommendedName>
        <fullName evidence="6">Peptidase S49 domain-containing protein</fullName>
    </recommendedName>
</protein>
<dbReference type="OrthoDB" id="9764363at2"/>
<dbReference type="InterPro" id="IPR001907">
    <property type="entry name" value="ClpP"/>
</dbReference>
<evidence type="ECO:0000256" key="3">
    <source>
        <dbReference type="ARBA" id="ARBA00022801"/>
    </source>
</evidence>
<dbReference type="RefSeq" id="WP_127017692.1">
    <property type="nucleotide sequence ID" value="NZ_CP016379.1"/>
</dbReference>
<dbReference type="Pfam" id="PF01343">
    <property type="entry name" value="Peptidase_S49"/>
    <property type="match status" value="1"/>
</dbReference>
<keyword evidence="8" id="KW-1185">Reference proteome</keyword>
<keyword evidence="5" id="KW-0472">Membrane</keyword>
<dbReference type="GO" id="GO:0006508">
    <property type="term" value="P:proteolysis"/>
    <property type="evidence" value="ECO:0007669"/>
    <property type="project" value="UniProtKB-KW"/>
</dbReference>
<dbReference type="Gene3D" id="3.90.226.10">
    <property type="entry name" value="2-enoyl-CoA Hydratase, Chain A, domain 1"/>
    <property type="match status" value="1"/>
</dbReference>
<dbReference type="PRINTS" id="PR00127">
    <property type="entry name" value="CLPPROTEASEP"/>
</dbReference>
<evidence type="ECO:0000256" key="4">
    <source>
        <dbReference type="ARBA" id="ARBA00022825"/>
    </source>
</evidence>
<dbReference type="InterPro" id="IPR004635">
    <property type="entry name" value="Pept_S49_SppA"/>
</dbReference>
<dbReference type="PANTHER" id="PTHR42987:SF4">
    <property type="entry name" value="PROTEASE SOHB-RELATED"/>
    <property type="match status" value="1"/>
</dbReference>
<name>A0A3Q9HSN4_9FIRM</name>
<keyword evidence="2" id="KW-0645">Protease</keyword>
<dbReference type="SUPFAM" id="SSF52096">
    <property type="entry name" value="ClpP/crotonase"/>
    <property type="match status" value="1"/>
</dbReference>
<dbReference type="NCBIfam" id="TIGR00706">
    <property type="entry name" value="SppA_dom"/>
    <property type="match status" value="1"/>
</dbReference>
<evidence type="ECO:0000259" key="6">
    <source>
        <dbReference type="Pfam" id="PF01343"/>
    </source>
</evidence>
<feature type="transmembrane region" description="Helical" evidence="5">
    <location>
        <begin position="6"/>
        <end position="29"/>
    </location>
</feature>
<proteinExistence type="inferred from homology"/>
<dbReference type="Proteomes" id="UP000267250">
    <property type="component" value="Chromosome"/>
</dbReference>
<evidence type="ECO:0000313" key="8">
    <source>
        <dbReference type="Proteomes" id="UP000267250"/>
    </source>
</evidence>
<keyword evidence="4" id="KW-0720">Serine protease</keyword>
<reference evidence="7 8" key="1">
    <citation type="submission" date="2016-07" db="EMBL/GenBank/DDBJ databases">
        <title>Genome and transcriptome analysis of iron-reducing fermentative bacteria Anoxybacter fermentans.</title>
        <authorList>
            <person name="Zeng X."/>
            <person name="Shao Z."/>
        </authorList>
    </citation>
    <scope>NUCLEOTIDE SEQUENCE [LARGE SCALE GENOMIC DNA]</scope>
    <source>
        <strain evidence="7 8">DY22613</strain>
    </source>
</reference>
<keyword evidence="5" id="KW-0812">Transmembrane</keyword>
<sequence length="323" mass="35174">MKKNHFFLYLFGGAFVILFLVGVLASLMAGNFGDGIKSKERIAVVEVKGFITGGESGSNIFGEKFAGSDTLMRYIRKAAADTSIKALLLHINSPGGSVSATEAVYREVLRFKEKTGKPVLAVMEDVAASGGYYIAVGADEIYANPATVTGSIGVIMQFRNYQELYDKYGIKIETIKSGKYKDIGNPARGLTKDERELLQTLVDQMYERFVKAVMEGRGMSKEEVLKLAQGQIYSGIQAQELNLVDHLGNFYDAVDYLAKKVGIKGEPVLVYYTKPSPLERLFSGLAKAIISVLGESVNDAGPGMMLIEKSLQMPGAGNLQLIY</sequence>
<accession>A0A3Q9HSN4</accession>
<organism evidence="7 8">
    <name type="scientific">Anoxybacter fermentans</name>
    <dbReference type="NCBI Taxonomy" id="1323375"/>
    <lineage>
        <taxon>Bacteria</taxon>
        <taxon>Bacillati</taxon>
        <taxon>Bacillota</taxon>
        <taxon>Clostridia</taxon>
        <taxon>Halanaerobiales</taxon>
        <taxon>Anoxybacter</taxon>
    </lineage>
</organism>
<dbReference type="Gene3D" id="6.20.330.10">
    <property type="match status" value="1"/>
</dbReference>
<dbReference type="KEGG" id="aft:BBF96_13625"/>
<evidence type="ECO:0000313" key="7">
    <source>
        <dbReference type="EMBL" id="AZR74338.1"/>
    </source>
</evidence>
<dbReference type="InterPro" id="IPR029045">
    <property type="entry name" value="ClpP/crotonase-like_dom_sf"/>
</dbReference>
<dbReference type="InterPro" id="IPR047272">
    <property type="entry name" value="S49_SppA_C"/>
</dbReference>
<comment type="similarity">
    <text evidence="1">Belongs to the peptidase S49 family.</text>
</comment>
<dbReference type="GO" id="GO:0004252">
    <property type="term" value="F:serine-type endopeptidase activity"/>
    <property type="evidence" value="ECO:0007669"/>
    <property type="project" value="InterPro"/>
</dbReference>
<keyword evidence="5" id="KW-1133">Transmembrane helix</keyword>
<evidence type="ECO:0000256" key="1">
    <source>
        <dbReference type="ARBA" id="ARBA00008683"/>
    </source>
</evidence>
<dbReference type="GO" id="GO:0004176">
    <property type="term" value="F:ATP-dependent peptidase activity"/>
    <property type="evidence" value="ECO:0007669"/>
    <property type="project" value="InterPro"/>
</dbReference>